<keyword evidence="1" id="KW-1133">Transmembrane helix</keyword>
<keyword evidence="1" id="KW-0472">Membrane</keyword>
<dbReference type="RefSeq" id="WP_145045726.1">
    <property type="nucleotide sequence ID" value="NZ_CP036266.1"/>
</dbReference>
<organism evidence="2 4">
    <name type="scientific">Gimesia chilikensis</name>
    <dbReference type="NCBI Taxonomy" id="2605989"/>
    <lineage>
        <taxon>Bacteria</taxon>
        <taxon>Pseudomonadati</taxon>
        <taxon>Planctomycetota</taxon>
        <taxon>Planctomycetia</taxon>
        <taxon>Planctomycetales</taxon>
        <taxon>Planctomycetaceae</taxon>
        <taxon>Gimesia</taxon>
    </lineage>
</organism>
<dbReference type="AlphaFoldDB" id="A0A517PYZ6"/>
<gene>
    <name evidence="2" type="ORF">HG66A1_64400</name>
    <name evidence="3" type="ORF">V6x_63120</name>
</gene>
<accession>A0A517PYZ6</accession>
<name>A0A517PYZ6_9PLAN</name>
<protein>
    <submittedName>
        <fullName evidence="2">Uncharacterized protein</fullName>
    </submittedName>
</protein>
<proteinExistence type="predicted"/>
<dbReference type="Proteomes" id="UP000320421">
    <property type="component" value="Chromosome"/>
</dbReference>
<keyword evidence="4" id="KW-1185">Reference proteome</keyword>
<evidence type="ECO:0000313" key="2">
    <source>
        <dbReference type="EMBL" id="QDT24606.1"/>
    </source>
</evidence>
<sequence>MSDVNEIQGGIDDEIDTALTSILTIIAAITTAGIGLIVGAFVGFYGLIYFCHFLGGGLGEADWVLIIFTVPAGMLGGAILGGSLPFLFLMEWK</sequence>
<feature type="transmembrane region" description="Helical" evidence="1">
    <location>
        <begin position="22"/>
        <end position="51"/>
    </location>
</feature>
<feature type="transmembrane region" description="Helical" evidence="1">
    <location>
        <begin position="63"/>
        <end position="88"/>
    </location>
</feature>
<evidence type="ECO:0000256" key="1">
    <source>
        <dbReference type="SAM" id="Phobius"/>
    </source>
</evidence>
<dbReference type="OrthoDB" id="280661at2"/>
<accession>A0A517WMT4</accession>
<evidence type="ECO:0000313" key="4">
    <source>
        <dbReference type="Proteomes" id="UP000320421"/>
    </source>
</evidence>
<evidence type="ECO:0000313" key="3">
    <source>
        <dbReference type="EMBL" id="QDU06558.1"/>
    </source>
</evidence>
<dbReference type="EMBL" id="CP036266">
    <property type="protein sequence ID" value="QDT24606.1"/>
    <property type="molecule type" value="Genomic_DNA"/>
</dbReference>
<dbReference type="Proteomes" id="UP000320722">
    <property type="component" value="Chromosome"/>
</dbReference>
<keyword evidence="1" id="KW-0812">Transmembrane</keyword>
<evidence type="ECO:0000313" key="5">
    <source>
        <dbReference type="Proteomes" id="UP000320722"/>
    </source>
</evidence>
<reference evidence="4 5" key="1">
    <citation type="submission" date="2019-02" db="EMBL/GenBank/DDBJ databases">
        <title>Deep-cultivation of Planctomycetes and their phenomic and genomic characterization uncovers novel biology.</title>
        <authorList>
            <person name="Wiegand S."/>
            <person name="Jogler M."/>
            <person name="Boedeker C."/>
            <person name="Pinto D."/>
            <person name="Vollmers J."/>
            <person name="Rivas-Marin E."/>
            <person name="Kohn T."/>
            <person name="Peeters S.H."/>
            <person name="Heuer A."/>
            <person name="Rast P."/>
            <person name="Oberbeckmann S."/>
            <person name="Bunk B."/>
            <person name="Jeske O."/>
            <person name="Meyerdierks A."/>
            <person name="Storesund J.E."/>
            <person name="Kallscheuer N."/>
            <person name="Luecker S."/>
            <person name="Lage O.M."/>
            <person name="Pohl T."/>
            <person name="Merkel B.J."/>
            <person name="Hornburger P."/>
            <person name="Mueller R.-W."/>
            <person name="Bruemmer F."/>
            <person name="Labrenz M."/>
            <person name="Spormann A.M."/>
            <person name="Op den Camp H."/>
            <person name="Overmann J."/>
            <person name="Amann R."/>
            <person name="Jetten M.S.M."/>
            <person name="Mascher T."/>
            <person name="Medema M.H."/>
            <person name="Devos D.P."/>
            <person name="Kaster A.-K."/>
            <person name="Ovreas L."/>
            <person name="Rohde M."/>
            <person name="Galperin M.Y."/>
            <person name="Jogler C."/>
        </authorList>
    </citation>
    <scope>NUCLEOTIDE SEQUENCE [LARGE SCALE GENOMIC DNA]</scope>
    <source>
        <strain evidence="2 4">HG66A1</strain>
        <strain evidence="3 5">V6</strain>
    </source>
</reference>
<dbReference type="EMBL" id="CP036347">
    <property type="protein sequence ID" value="QDU06558.1"/>
    <property type="molecule type" value="Genomic_DNA"/>
</dbReference>